<evidence type="ECO:0000313" key="9">
    <source>
        <dbReference type="Proteomes" id="UP000509301"/>
    </source>
</evidence>
<dbReference type="OrthoDB" id="18368at2157"/>
<dbReference type="GeneID" id="55641648"/>
<protein>
    <submittedName>
        <fullName evidence="8">ABC transporter ATP-binding protein</fullName>
    </submittedName>
</protein>
<evidence type="ECO:0000259" key="7">
    <source>
        <dbReference type="PROSITE" id="PS50893"/>
    </source>
</evidence>
<dbReference type="SUPFAM" id="SSF52540">
    <property type="entry name" value="P-loop containing nucleoside triphosphate hydrolases"/>
    <property type="match status" value="1"/>
</dbReference>
<dbReference type="GO" id="GO:0015408">
    <property type="term" value="F:ABC-type ferric iron transporter activity"/>
    <property type="evidence" value="ECO:0007669"/>
    <property type="project" value="InterPro"/>
</dbReference>
<keyword evidence="2" id="KW-1003">Cell membrane</keyword>
<dbReference type="CDD" id="cd03259">
    <property type="entry name" value="ABC_Carb_Solutes_like"/>
    <property type="match status" value="1"/>
</dbReference>
<dbReference type="PROSITE" id="PS00211">
    <property type="entry name" value="ABC_TRANSPORTER_1"/>
    <property type="match status" value="1"/>
</dbReference>
<evidence type="ECO:0000256" key="2">
    <source>
        <dbReference type="ARBA" id="ARBA00022475"/>
    </source>
</evidence>
<dbReference type="InterPro" id="IPR027417">
    <property type="entry name" value="P-loop_NTPase"/>
</dbReference>
<organism evidence="8 9">
    <name type="scientific">Metallosphaera tengchongensis</name>
    <dbReference type="NCBI Taxonomy" id="1532350"/>
    <lineage>
        <taxon>Archaea</taxon>
        <taxon>Thermoproteota</taxon>
        <taxon>Thermoprotei</taxon>
        <taxon>Sulfolobales</taxon>
        <taxon>Sulfolobaceae</taxon>
        <taxon>Metallosphaera</taxon>
    </lineage>
</organism>
<dbReference type="SUPFAM" id="SSF50331">
    <property type="entry name" value="MOP-like"/>
    <property type="match status" value="1"/>
</dbReference>
<dbReference type="Pfam" id="PF08402">
    <property type="entry name" value="TOBE_2"/>
    <property type="match status" value="1"/>
</dbReference>
<reference evidence="8 9" key="1">
    <citation type="submission" date="2020-02" db="EMBL/GenBank/DDBJ databases">
        <title>Comparative genome analysis reveals the metabolism and evolution of the thermophilic archaeal genus Metallosphaera.</title>
        <authorList>
            <person name="Jiang C."/>
        </authorList>
    </citation>
    <scope>NUCLEOTIDE SEQUENCE [LARGE SCALE GENOMIC DNA]</scope>
    <source>
        <strain evidence="8 9">Ric-A</strain>
    </source>
</reference>
<sequence length="317" mass="35847">MSVELRSVTKQYDKLKALDQINLKIEKGEFFVILGPSGSGKTTLLRAVAGLERVDSGNILLEGRDVTEVPPHKREVAMVFQNYALYPHKTVLENIVMPVENQLDKREILRRVEELSSRLKIDALLGRYPSELSGGQQQRAALARALIKRPRVFLMDEPLSNLDAIQRISARKLIREVQRENNVTTLYVTHDQIEAMALADRVAVMNNGKIIQVGTPEEVYSNAESEFVASFFGNPPTSIIDGKIVGLEGKIGVRPEDVEIGDGDLKGQITDVEFWGDRYLVYVYFADEEIRAFHHKRLKIGQEIRFKFKKISGPWNS</sequence>
<dbReference type="InterPro" id="IPR008995">
    <property type="entry name" value="Mo/tungstate-bd_C_term_dom"/>
</dbReference>
<dbReference type="InterPro" id="IPR013611">
    <property type="entry name" value="Transp-assoc_OB_typ2"/>
</dbReference>
<keyword evidence="1" id="KW-0813">Transport</keyword>
<dbReference type="InterPro" id="IPR003593">
    <property type="entry name" value="AAA+_ATPase"/>
</dbReference>
<dbReference type="InterPro" id="IPR047641">
    <property type="entry name" value="ABC_transpr_MalK/UgpC-like"/>
</dbReference>
<dbReference type="GO" id="GO:0016887">
    <property type="term" value="F:ATP hydrolysis activity"/>
    <property type="evidence" value="ECO:0007669"/>
    <property type="project" value="InterPro"/>
</dbReference>
<dbReference type="KEGG" id="mten:GWK48_06820"/>
<dbReference type="Proteomes" id="UP000509301">
    <property type="component" value="Chromosome"/>
</dbReference>
<evidence type="ECO:0000256" key="1">
    <source>
        <dbReference type="ARBA" id="ARBA00022448"/>
    </source>
</evidence>
<dbReference type="InterPro" id="IPR017871">
    <property type="entry name" value="ABC_transporter-like_CS"/>
</dbReference>
<dbReference type="PROSITE" id="PS50893">
    <property type="entry name" value="ABC_TRANSPORTER_2"/>
    <property type="match status" value="1"/>
</dbReference>
<dbReference type="FunFam" id="3.40.50.300:FF:000042">
    <property type="entry name" value="Maltose/maltodextrin ABC transporter, ATP-binding protein"/>
    <property type="match status" value="1"/>
</dbReference>
<evidence type="ECO:0000313" key="8">
    <source>
        <dbReference type="EMBL" id="QKR00124.1"/>
    </source>
</evidence>
<gene>
    <name evidence="8" type="ORF">GWK48_06820</name>
</gene>
<dbReference type="InterPro" id="IPR012340">
    <property type="entry name" value="NA-bd_OB-fold"/>
</dbReference>
<evidence type="ECO:0000256" key="6">
    <source>
        <dbReference type="ARBA" id="ARBA00023136"/>
    </source>
</evidence>
<dbReference type="GO" id="GO:0055052">
    <property type="term" value="C:ATP-binding cassette (ABC) transporter complex, substrate-binding subunit-containing"/>
    <property type="evidence" value="ECO:0007669"/>
    <property type="project" value="TreeGrafter"/>
</dbReference>
<name>A0A6N0NTE0_9CREN</name>
<dbReference type="EMBL" id="CP049074">
    <property type="protein sequence ID" value="QKR00124.1"/>
    <property type="molecule type" value="Genomic_DNA"/>
</dbReference>
<feature type="domain" description="ABC transporter" evidence="7">
    <location>
        <begin position="3"/>
        <end position="232"/>
    </location>
</feature>
<dbReference type="PANTHER" id="PTHR43875:SF15">
    <property type="entry name" value="TREHALOSE IMPORT ATP-BINDING PROTEIN SUGC"/>
    <property type="match status" value="1"/>
</dbReference>
<dbReference type="RefSeq" id="WP_174630812.1">
    <property type="nucleotide sequence ID" value="NZ_CP049074.1"/>
</dbReference>
<keyword evidence="6" id="KW-0472">Membrane</keyword>
<dbReference type="InterPro" id="IPR015853">
    <property type="entry name" value="ABC_transpr_FbpC"/>
</dbReference>
<keyword evidence="4 8" id="KW-0067">ATP-binding</keyword>
<keyword evidence="9" id="KW-1185">Reference proteome</keyword>
<dbReference type="Gene3D" id="2.40.50.140">
    <property type="entry name" value="Nucleic acid-binding proteins"/>
    <property type="match status" value="1"/>
</dbReference>
<dbReference type="GO" id="GO:0005524">
    <property type="term" value="F:ATP binding"/>
    <property type="evidence" value="ECO:0007669"/>
    <property type="project" value="UniProtKB-KW"/>
</dbReference>
<keyword evidence="3" id="KW-0547">Nucleotide-binding</keyword>
<dbReference type="Gene3D" id="3.40.50.300">
    <property type="entry name" value="P-loop containing nucleotide triphosphate hydrolases"/>
    <property type="match status" value="1"/>
</dbReference>
<dbReference type="PANTHER" id="PTHR43875">
    <property type="entry name" value="MALTODEXTRIN IMPORT ATP-BINDING PROTEIN MSMX"/>
    <property type="match status" value="1"/>
</dbReference>
<evidence type="ECO:0000256" key="5">
    <source>
        <dbReference type="ARBA" id="ARBA00022967"/>
    </source>
</evidence>
<dbReference type="Pfam" id="PF00005">
    <property type="entry name" value="ABC_tran"/>
    <property type="match status" value="1"/>
</dbReference>
<proteinExistence type="predicted"/>
<evidence type="ECO:0000256" key="4">
    <source>
        <dbReference type="ARBA" id="ARBA00022840"/>
    </source>
</evidence>
<evidence type="ECO:0000256" key="3">
    <source>
        <dbReference type="ARBA" id="ARBA00022741"/>
    </source>
</evidence>
<dbReference type="AlphaFoldDB" id="A0A6N0NTE0"/>
<dbReference type="SMART" id="SM00382">
    <property type="entry name" value="AAA"/>
    <property type="match status" value="1"/>
</dbReference>
<keyword evidence="5" id="KW-1278">Translocase</keyword>
<accession>A0A6N0NTE0</accession>
<dbReference type="InterPro" id="IPR003439">
    <property type="entry name" value="ABC_transporter-like_ATP-bd"/>
</dbReference>